<dbReference type="GO" id="GO:0005524">
    <property type="term" value="F:ATP binding"/>
    <property type="evidence" value="ECO:0007669"/>
    <property type="project" value="UniProtKB-KW"/>
</dbReference>
<feature type="domain" description="DNA helicase Pif1-like DEAD-box helicase" evidence="2">
    <location>
        <begin position="1"/>
        <end position="50"/>
    </location>
</feature>
<dbReference type="GO" id="GO:0000723">
    <property type="term" value="P:telomere maintenance"/>
    <property type="evidence" value="ECO:0007669"/>
    <property type="project" value="InterPro"/>
</dbReference>
<dbReference type="GO" id="GO:0016887">
    <property type="term" value="F:ATP hydrolysis activity"/>
    <property type="evidence" value="ECO:0007669"/>
    <property type="project" value="RHEA"/>
</dbReference>
<dbReference type="OrthoDB" id="272985at2759"/>
<keyword evidence="1" id="KW-0547">Nucleotide-binding</keyword>
<dbReference type="EMBL" id="KQ415934">
    <property type="protein sequence ID" value="KOF99586.1"/>
    <property type="molecule type" value="Genomic_DNA"/>
</dbReference>
<keyword evidence="1" id="KW-0067">ATP-binding</keyword>
<evidence type="ECO:0000259" key="3">
    <source>
        <dbReference type="Pfam" id="PF21530"/>
    </source>
</evidence>
<keyword evidence="1" id="KW-0234">DNA repair</keyword>
<dbReference type="GO" id="GO:0043139">
    <property type="term" value="F:5'-3' DNA helicase activity"/>
    <property type="evidence" value="ECO:0007669"/>
    <property type="project" value="UniProtKB-EC"/>
</dbReference>
<dbReference type="PANTHER" id="PTHR10492:SF57">
    <property type="entry name" value="ATP-DEPENDENT DNA HELICASE"/>
    <property type="match status" value="1"/>
</dbReference>
<organism evidence="4">
    <name type="scientific">Octopus bimaculoides</name>
    <name type="common">California two-spotted octopus</name>
    <dbReference type="NCBI Taxonomy" id="37653"/>
    <lineage>
        <taxon>Eukaryota</taxon>
        <taxon>Metazoa</taxon>
        <taxon>Spiralia</taxon>
        <taxon>Lophotrochozoa</taxon>
        <taxon>Mollusca</taxon>
        <taxon>Cephalopoda</taxon>
        <taxon>Coleoidea</taxon>
        <taxon>Octopodiformes</taxon>
        <taxon>Octopoda</taxon>
        <taxon>Incirrata</taxon>
        <taxon>Octopodidae</taxon>
        <taxon>Octopus</taxon>
    </lineage>
</organism>
<evidence type="ECO:0000313" key="4">
    <source>
        <dbReference type="EMBL" id="KOF99586.1"/>
    </source>
</evidence>
<evidence type="ECO:0000259" key="2">
    <source>
        <dbReference type="Pfam" id="PF05970"/>
    </source>
</evidence>
<dbReference type="AlphaFoldDB" id="A0A0L8IDP5"/>
<comment type="catalytic activity">
    <reaction evidence="1">
        <text>ATP + H2O = ADP + phosphate + H(+)</text>
        <dbReference type="Rhea" id="RHEA:13065"/>
        <dbReference type="ChEBI" id="CHEBI:15377"/>
        <dbReference type="ChEBI" id="CHEBI:15378"/>
        <dbReference type="ChEBI" id="CHEBI:30616"/>
        <dbReference type="ChEBI" id="CHEBI:43474"/>
        <dbReference type="ChEBI" id="CHEBI:456216"/>
        <dbReference type="EC" id="5.6.2.3"/>
    </reaction>
</comment>
<keyword evidence="1" id="KW-0233">DNA recombination</keyword>
<name>A0A0L8IDP5_OCTBM</name>
<keyword evidence="1" id="KW-0378">Hydrolase</keyword>
<evidence type="ECO:0000256" key="1">
    <source>
        <dbReference type="RuleBase" id="RU363044"/>
    </source>
</evidence>
<dbReference type="PANTHER" id="PTHR10492">
    <property type="match status" value="1"/>
</dbReference>
<comment type="similarity">
    <text evidence="1">Belongs to the helicase family.</text>
</comment>
<reference evidence="4" key="1">
    <citation type="submission" date="2015-07" db="EMBL/GenBank/DDBJ databases">
        <title>MeaNS - Measles Nucleotide Surveillance Program.</title>
        <authorList>
            <person name="Tran T."/>
            <person name="Druce J."/>
        </authorList>
    </citation>
    <scope>NUCLEOTIDE SEQUENCE</scope>
    <source>
        <strain evidence="4">UCB-OBI-ISO-001</strain>
        <tissue evidence="4">Gonad</tissue>
    </source>
</reference>
<proteinExistence type="inferred from homology"/>
<gene>
    <name evidence="4" type="ORF">OCBIM_22014614mg</name>
</gene>
<keyword evidence="1" id="KW-0347">Helicase</keyword>
<dbReference type="GO" id="GO:0006281">
    <property type="term" value="P:DNA repair"/>
    <property type="evidence" value="ECO:0007669"/>
    <property type="project" value="UniProtKB-KW"/>
</dbReference>
<keyword evidence="1" id="KW-0227">DNA damage</keyword>
<dbReference type="InterPro" id="IPR010285">
    <property type="entry name" value="DNA_helicase_pif1-like_DEAD"/>
</dbReference>
<accession>A0A0L8IDP5</accession>
<dbReference type="Pfam" id="PF21530">
    <property type="entry name" value="Pif1_2B_dom"/>
    <property type="match status" value="1"/>
</dbReference>
<comment type="cofactor">
    <cofactor evidence="1">
        <name>Mg(2+)</name>
        <dbReference type="ChEBI" id="CHEBI:18420"/>
    </cofactor>
</comment>
<dbReference type="Pfam" id="PF05970">
    <property type="entry name" value="PIF1"/>
    <property type="match status" value="1"/>
</dbReference>
<dbReference type="EC" id="5.6.2.3" evidence="1"/>
<dbReference type="STRING" id="37653.A0A0L8IDP5"/>
<feature type="domain" description="DNA helicase Pif1-like 2B" evidence="3">
    <location>
        <begin position="119"/>
        <end position="159"/>
    </location>
</feature>
<protein>
    <recommendedName>
        <fullName evidence="1">ATP-dependent DNA helicase</fullName>
        <ecNumber evidence="1">5.6.2.3</ecNumber>
    </recommendedName>
</protein>
<dbReference type="InterPro" id="IPR049163">
    <property type="entry name" value="Pif1-like_2B_dom"/>
</dbReference>
<dbReference type="GO" id="GO:0006310">
    <property type="term" value="P:DNA recombination"/>
    <property type="evidence" value="ECO:0007669"/>
    <property type="project" value="UniProtKB-KW"/>
</dbReference>
<sequence length="197" mass="21973">MAHIKAFEAVDRTLRDIRNCNSMVANDTVLLSRDFQQTLPVVPRGIKVDLLKTGEERLSIDEEQFLTLNPLCISTHSVYVLDEIFPNLLHNYYNTDWSCERASLAAKNVADSVNYPIQFLNSLERSGTAPHCLQLKKGTPIRQLCNLSQPKLCNGTSLIGHNLRNCTEANILTGGGEGDTTFNHRIPVIPSNVSFSF</sequence>